<evidence type="ECO:0000256" key="1">
    <source>
        <dbReference type="ARBA" id="ARBA00023157"/>
    </source>
</evidence>
<dbReference type="PANTHER" id="PTHR19143">
    <property type="entry name" value="FIBRINOGEN/TENASCIN/ANGIOPOEITIN"/>
    <property type="match status" value="1"/>
</dbReference>
<dbReference type="PROSITE" id="PS51406">
    <property type="entry name" value="FIBRINOGEN_C_2"/>
    <property type="match status" value="1"/>
</dbReference>
<dbReference type="Gene3D" id="3.90.215.10">
    <property type="entry name" value="Gamma Fibrinogen, chain A, domain 1"/>
    <property type="match status" value="1"/>
</dbReference>
<reference evidence="4" key="2">
    <citation type="submission" date="2021-01" db="UniProtKB">
        <authorList>
            <consortium name="EnsemblMetazoa"/>
        </authorList>
    </citation>
    <scope>IDENTIFICATION</scope>
</reference>
<dbReference type="SMART" id="SM00186">
    <property type="entry name" value="FBG"/>
    <property type="match status" value="1"/>
</dbReference>
<dbReference type="PANTHER" id="PTHR19143:SF444">
    <property type="entry name" value="PROTEIN SCABROUS"/>
    <property type="match status" value="1"/>
</dbReference>
<keyword evidence="1" id="KW-1015">Disulfide bond</keyword>
<evidence type="ECO:0000313" key="5">
    <source>
        <dbReference type="Proteomes" id="UP000007110"/>
    </source>
</evidence>
<keyword evidence="5" id="KW-1185">Reference proteome</keyword>
<dbReference type="InterPro" id="IPR036056">
    <property type="entry name" value="Fibrinogen-like_C"/>
</dbReference>
<dbReference type="InterPro" id="IPR002181">
    <property type="entry name" value="Fibrinogen_a/b/g_C_dom"/>
</dbReference>
<dbReference type="CDD" id="cd00087">
    <property type="entry name" value="FReD"/>
    <property type="match status" value="1"/>
</dbReference>
<dbReference type="SUPFAM" id="SSF56496">
    <property type="entry name" value="Fibrinogen C-terminal domain-like"/>
    <property type="match status" value="1"/>
</dbReference>
<feature type="domain" description="Fibrinogen C-terminal" evidence="3">
    <location>
        <begin position="122"/>
        <end position="342"/>
    </location>
</feature>
<evidence type="ECO:0000256" key="2">
    <source>
        <dbReference type="SAM" id="Coils"/>
    </source>
</evidence>
<organism evidence="4 5">
    <name type="scientific">Strongylocentrotus purpuratus</name>
    <name type="common">Purple sea urchin</name>
    <dbReference type="NCBI Taxonomy" id="7668"/>
    <lineage>
        <taxon>Eukaryota</taxon>
        <taxon>Metazoa</taxon>
        <taxon>Echinodermata</taxon>
        <taxon>Eleutherozoa</taxon>
        <taxon>Echinozoa</taxon>
        <taxon>Echinoidea</taxon>
        <taxon>Euechinoidea</taxon>
        <taxon>Echinacea</taxon>
        <taxon>Camarodonta</taxon>
        <taxon>Echinidea</taxon>
        <taxon>Strongylocentrotidae</taxon>
        <taxon>Strongylocentrotus</taxon>
    </lineage>
</organism>
<dbReference type="NCBIfam" id="NF040941">
    <property type="entry name" value="GGGWT_bact"/>
    <property type="match status" value="1"/>
</dbReference>
<dbReference type="Pfam" id="PF00147">
    <property type="entry name" value="Fibrinogen_C"/>
    <property type="match status" value="1"/>
</dbReference>
<name>A0A7M7P4C8_STRPU</name>
<dbReference type="EnsemblMetazoa" id="XM_030990284">
    <property type="protein sequence ID" value="XP_030846144"/>
    <property type="gene ID" value="LOC753235"/>
</dbReference>
<dbReference type="KEGG" id="spu:753235"/>
<dbReference type="FunFam" id="3.90.215.10:FF:000001">
    <property type="entry name" value="Tenascin isoform 1"/>
    <property type="match status" value="1"/>
</dbReference>
<dbReference type="GO" id="GO:0005615">
    <property type="term" value="C:extracellular space"/>
    <property type="evidence" value="ECO:0000318"/>
    <property type="project" value="GO_Central"/>
</dbReference>
<proteinExistence type="predicted"/>
<feature type="coiled-coil region" evidence="2">
    <location>
        <begin position="91"/>
        <end position="118"/>
    </location>
</feature>
<sequence>MRTFSNLRVSSEHHHHLISYLTLFIIQLTSVFCYTVGNGRPNANPFASGSYNTYTGAGRASGTTANANPTSYGGATCSPNVYVAPTINCSTNELQVELKRIQQDVAMLYENMQRLVDRVGSALPGVLPRDCKDVQQRGSTSSGTYTIQPDHNGWPFQVYCDMETDGGGWTVFQRRSNGSEQFRRGWASYRRGFGSPQGEFWLGLDRLHRLTYQDEYELRVDMSDFDNIAVHAGYTWFRVDDTASNYRLHVGEYHGIAGDALSYHDGQEFSTKDRDHDSNNTSHCARVSGEGGWWFNQCLETNPNGLYLGGHTERSREGVVWTAWKGANYSLKTIQLKLRPVAD</sequence>
<dbReference type="InterPro" id="IPR014716">
    <property type="entry name" value="Fibrinogen_a/b/g_C_1"/>
</dbReference>
<keyword evidence="2" id="KW-0175">Coiled coil</keyword>
<evidence type="ECO:0000259" key="3">
    <source>
        <dbReference type="PROSITE" id="PS51406"/>
    </source>
</evidence>
<dbReference type="RefSeq" id="XP_030846144.1">
    <property type="nucleotide sequence ID" value="XM_030990284.1"/>
</dbReference>
<evidence type="ECO:0000313" key="4">
    <source>
        <dbReference type="EnsemblMetazoa" id="XP_030846144"/>
    </source>
</evidence>
<dbReference type="InterPro" id="IPR050373">
    <property type="entry name" value="Fibrinogen_C-term_domain"/>
</dbReference>
<protein>
    <recommendedName>
        <fullName evidence="3">Fibrinogen C-terminal domain-containing protein</fullName>
    </recommendedName>
</protein>
<dbReference type="OMA" id="NTSHCAR"/>
<dbReference type="Proteomes" id="UP000007110">
    <property type="component" value="Unassembled WGS sequence"/>
</dbReference>
<dbReference type="GeneID" id="753235"/>
<dbReference type="InParanoid" id="A0A7M7P4C8"/>
<dbReference type="FunCoup" id="A0A7M7P4C8">
    <property type="interactions" value="713"/>
</dbReference>
<dbReference type="OrthoDB" id="7735550at2759"/>
<reference evidence="5" key="1">
    <citation type="submission" date="2015-02" db="EMBL/GenBank/DDBJ databases">
        <title>Genome sequencing for Strongylocentrotus purpuratus.</title>
        <authorList>
            <person name="Murali S."/>
            <person name="Liu Y."/>
            <person name="Vee V."/>
            <person name="English A."/>
            <person name="Wang M."/>
            <person name="Skinner E."/>
            <person name="Han Y."/>
            <person name="Muzny D.M."/>
            <person name="Worley K.C."/>
            <person name="Gibbs R.A."/>
        </authorList>
    </citation>
    <scope>NUCLEOTIDE SEQUENCE</scope>
</reference>
<dbReference type="AlphaFoldDB" id="A0A7M7P4C8"/>
<accession>A0A7M7P4C8</accession>